<dbReference type="InterPro" id="IPR029044">
    <property type="entry name" value="Nucleotide-diphossugar_trans"/>
</dbReference>
<organism evidence="1 2">
    <name type="scientific">Marasmius tenuissimus</name>
    <dbReference type="NCBI Taxonomy" id="585030"/>
    <lineage>
        <taxon>Eukaryota</taxon>
        <taxon>Fungi</taxon>
        <taxon>Dikarya</taxon>
        <taxon>Basidiomycota</taxon>
        <taxon>Agaricomycotina</taxon>
        <taxon>Agaricomycetes</taxon>
        <taxon>Agaricomycetidae</taxon>
        <taxon>Agaricales</taxon>
        <taxon>Marasmiineae</taxon>
        <taxon>Marasmiaceae</taxon>
        <taxon>Marasmius</taxon>
    </lineage>
</organism>
<accession>A0ABR3ADU8</accession>
<reference evidence="1 2" key="1">
    <citation type="submission" date="2024-05" db="EMBL/GenBank/DDBJ databases">
        <title>A draft genome resource for the thread blight pathogen Marasmius tenuissimus strain MS-2.</title>
        <authorList>
            <person name="Yulfo-Soto G.E."/>
            <person name="Baruah I.K."/>
            <person name="Amoako-Attah I."/>
            <person name="Bukari Y."/>
            <person name="Meinhardt L.W."/>
            <person name="Bailey B.A."/>
            <person name="Cohen S.P."/>
        </authorList>
    </citation>
    <scope>NUCLEOTIDE SEQUENCE [LARGE SCALE GENOMIC DNA]</scope>
    <source>
        <strain evidence="1 2">MS-2</strain>
    </source>
</reference>
<dbReference type="EMBL" id="JBBXMP010000002">
    <property type="protein sequence ID" value="KAL0072090.1"/>
    <property type="molecule type" value="Genomic_DNA"/>
</dbReference>
<dbReference type="SUPFAM" id="SSF53448">
    <property type="entry name" value="Nucleotide-diphospho-sugar transferases"/>
    <property type="match status" value="1"/>
</dbReference>
<dbReference type="PANTHER" id="PTHR11183">
    <property type="entry name" value="GLYCOGENIN SUBFAMILY MEMBER"/>
    <property type="match status" value="1"/>
</dbReference>
<dbReference type="InterPro" id="IPR050587">
    <property type="entry name" value="GNT1/Glycosyltrans_8"/>
</dbReference>
<evidence type="ECO:0000313" key="1">
    <source>
        <dbReference type="EMBL" id="KAL0072090.1"/>
    </source>
</evidence>
<dbReference type="CDD" id="cd02537">
    <property type="entry name" value="GT8_Glycogenin"/>
    <property type="match status" value="1"/>
</dbReference>
<protein>
    <recommendedName>
        <fullName evidence="3">Glycosyltransferase family 8 protein</fullName>
    </recommendedName>
</protein>
<evidence type="ECO:0000313" key="2">
    <source>
        <dbReference type="Proteomes" id="UP001437256"/>
    </source>
</evidence>
<dbReference type="Gene3D" id="3.90.550.10">
    <property type="entry name" value="Spore Coat Polysaccharide Biosynthesis Protein SpsA, Chain A"/>
    <property type="match status" value="1"/>
</dbReference>
<keyword evidence="2" id="KW-1185">Reference proteome</keyword>
<evidence type="ECO:0008006" key="3">
    <source>
        <dbReference type="Google" id="ProtNLM"/>
    </source>
</evidence>
<name>A0ABR3ADU8_9AGAR</name>
<dbReference type="Proteomes" id="UP001437256">
    <property type="component" value="Unassembled WGS sequence"/>
</dbReference>
<proteinExistence type="predicted"/>
<comment type="caution">
    <text evidence="1">The sequence shown here is derived from an EMBL/GenBank/DDBJ whole genome shotgun (WGS) entry which is preliminary data.</text>
</comment>
<dbReference type="Pfam" id="PF01501">
    <property type="entry name" value="Glyco_transf_8"/>
    <property type="match status" value="1"/>
</dbReference>
<dbReference type="InterPro" id="IPR002495">
    <property type="entry name" value="Glyco_trans_8"/>
</dbReference>
<sequence>MAPTRAAYVTLLTKQSYLAGVLVLHHSIKAVASKYPLVVMVTPAVTEGVRDILRRQGLQLYDIESLMPEQGRHSLSESDARFHDTWTKLRVFQVDDFERVVLLDADMIVMKNMDELMELPLESDQIAAAHVCACNPRKFAHYPADWIPENCAHTAVASPLAPPPTWSPGKPRPYSQLNSGTVVLNPSRDLAQKVVNFLNTADISTFSFPDQDLLSALFKGRWVALNWYYNALKPLRIIHSQLWDDSEVRCLHYILPEKPWHTRDLPAGDPYREMNSWWWARFEKMVEGLEADDGNFVVSTVAAV</sequence>
<gene>
    <name evidence="1" type="ORF">AAF712_001013</name>
</gene>